<dbReference type="GeneID" id="93099741"/>
<evidence type="ECO:0000313" key="4">
    <source>
        <dbReference type="Proteomes" id="UP000546007"/>
    </source>
</evidence>
<feature type="transmembrane region" description="Helical" evidence="2">
    <location>
        <begin position="127"/>
        <end position="148"/>
    </location>
</feature>
<dbReference type="Proteomes" id="UP000546007">
    <property type="component" value="Unassembled WGS sequence"/>
</dbReference>
<dbReference type="GO" id="GO:0005886">
    <property type="term" value="C:plasma membrane"/>
    <property type="evidence" value="ECO:0007669"/>
    <property type="project" value="TreeGrafter"/>
</dbReference>
<comment type="caution">
    <text evidence="3">The sequence shown here is derived from an EMBL/GenBank/DDBJ whole genome shotgun (WGS) entry which is preliminary data.</text>
</comment>
<keyword evidence="2" id="KW-0472">Membrane</keyword>
<dbReference type="GO" id="GO:0042910">
    <property type="term" value="F:xenobiotic transmembrane transporter activity"/>
    <property type="evidence" value="ECO:0007669"/>
    <property type="project" value="InterPro"/>
</dbReference>
<dbReference type="InterPro" id="IPR002528">
    <property type="entry name" value="MATE_fam"/>
</dbReference>
<keyword evidence="2" id="KW-1133">Transmembrane helix</keyword>
<sequence>MLIEHMGERPIAITIIVRSVYMLILIPVFGYGATANTLTSRLIGEQRQPEIMSTLRRIVKLSMLSVLPVLLICYIFPHYVLSIYSNSSKLIAASIPSLYVVGLAALSFCFGITFFEAISGTGNTTHALILESFVLIFYTFQTWLFTTVVRSDVAFVRTVEITYGILIGVVSLLYLKYTKWQQKKV</sequence>
<protein>
    <submittedName>
        <fullName evidence="3">Na+-driven multidrug efflux pump</fullName>
    </submittedName>
</protein>
<proteinExistence type="predicted"/>
<reference evidence="3 4" key="1">
    <citation type="submission" date="2020-08" db="EMBL/GenBank/DDBJ databases">
        <title>Genomic Encyclopedia of Type Strains, Phase IV (KMG-IV): sequencing the most valuable type-strain genomes for metagenomic binning, comparative biology and taxonomic classification.</title>
        <authorList>
            <person name="Goeker M."/>
        </authorList>
    </citation>
    <scope>NUCLEOTIDE SEQUENCE [LARGE SCALE GENOMIC DNA]</scope>
    <source>
        <strain evidence="3 4">DSM 105721</strain>
    </source>
</reference>
<dbReference type="Pfam" id="PF01554">
    <property type="entry name" value="MatE"/>
    <property type="match status" value="1"/>
</dbReference>
<keyword evidence="1" id="KW-0813">Transport</keyword>
<dbReference type="EMBL" id="JACIES010000012">
    <property type="protein sequence ID" value="MBB4027690.1"/>
    <property type="molecule type" value="Genomic_DNA"/>
</dbReference>
<evidence type="ECO:0000313" key="3">
    <source>
        <dbReference type="EMBL" id="MBB4027690.1"/>
    </source>
</evidence>
<keyword evidence="2" id="KW-0812">Transmembrane</keyword>
<dbReference type="GO" id="GO:0015297">
    <property type="term" value="F:antiporter activity"/>
    <property type="evidence" value="ECO:0007669"/>
    <property type="project" value="InterPro"/>
</dbReference>
<dbReference type="AlphaFoldDB" id="A0A7W6HZS7"/>
<feature type="transmembrane region" description="Helical" evidence="2">
    <location>
        <begin position="20"/>
        <end position="38"/>
    </location>
</feature>
<dbReference type="RefSeq" id="WP_229783019.1">
    <property type="nucleotide sequence ID" value="NZ_AP028155.1"/>
</dbReference>
<feature type="transmembrane region" description="Helical" evidence="2">
    <location>
        <begin position="97"/>
        <end position="115"/>
    </location>
</feature>
<keyword evidence="4" id="KW-1185">Reference proteome</keyword>
<feature type="transmembrane region" description="Helical" evidence="2">
    <location>
        <begin position="154"/>
        <end position="175"/>
    </location>
</feature>
<accession>A0A7W6HZS7</accession>
<dbReference type="PANTHER" id="PTHR43298:SF2">
    <property type="entry name" value="FMN_FAD EXPORTER YEEO-RELATED"/>
    <property type="match status" value="1"/>
</dbReference>
<dbReference type="InterPro" id="IPR050222">
    <property type="entry name" value="MATE_MdtK"/>
</dbReference>
<organism evidence="3 4">
    <name type="scientific">Butyricimonas faecihominis</name>
    <dbReference type="NCBI Taxonomy" id="1472416"/>
    <lineage>
        <taxon>Bacteria</taxon>
        <taxon>Pseudomonadati</taxon>
        <taxon>Bacteroidota</taxon>
        <taxon>Bacteroidia</taxon>
        <taxon>Bacteroidales</taxon>
        <taxon>Odoribacteraceae</taxon>
        <taxon>Butyricimonas</taxon>
    </lineage>
</organism>
<gene>
    <name evidence="3" type="ORF">GGR14_003504</name>
</gene>
<evidence type="ECO:0000256" key="1">
    <source>
        <dbReference type="ARBA" id="ARBA00022448"/>
    </source>
</evidence>
<dbReference type="PANTHER" id="PTHR43298">
    <property type="entry name" value="MULTIDRUG RESISTANCE PROTEIN NORM-RELATED"/>
    <property type="match status" value="1"/>
</dbReference>
<name>A0A7W6HZS7_9BACT</name>
<feature type="transmembrane region" description="Helical" evidence="2">
    <location>
        <begin position="58"/>
        <end position="77"/>
    </location>
</feature>
<evidence type="ECO:0000256" key="2">
    <source>
        <dbReference type="SAM" id="Phobius"/>
    </source>
</evidence>